<dbReference type="RefSeq" id="WP_039136010.1">
    <property type="nucleotide sequence ID" value="NZ_JSVC01000001.1"/>
</dbReference>
<keyword evidence="9" id="KW-1185">Reference proteome</keyword>
<evidence type="ECO:0000256" key="2">
    <source>
        <dbReference type="ARBA" id="ARBA00006275"/>
    </source>
</evidence>
<evidence type="ECO:0000259" key="7">
    <source>
        <dbReference type="Pfam" id="PF14322"/>
    </source>
</evidence>
<dbReference type="InterPro" id="IPR012944">
    <property type="entry name" value="SusD_RagB_dom"/>
</dbReference>
<name>A0A0C1IPT3_9BACT</name>
<organism evidence="8 9">
    <name type="scientific">Flavihumibacter solisilvae</name>
    <dbReference type="NCBI Taxonomy" id="1349421"/>
    <lineage>
        <taxon>Bacteria</taxon>
        <taxon>Pseudomonadati</taxon>
        <taxon>Bacteroidota</taxon>
        <taxon>Chitinophagia</taxon>
        <taxon>Chitinophagales</taxon>
        <taxon>Chitinophagaceae</taxon>
        <taxon>Flavihumibacter</taxon>
    </lineage>
</organism>
<evidence type="ECO:0000313" key="9">
    <source>
        <dbReference type="Proteomes" id="UP000031408"/>
    </source>
</evidence>
<dbReference type="Pfam" id="PF14322">
    <property type="entry name" value="SusD-like_3"/>
    <property type="match status" value="1"/>
</dbReference>
<dbReference type="OrthoDB" id="621570at2"/>
<proteinExistence type="inferred from homology"/>
<dbReference type="CDD" id="cd08977">
    <property type="entry name" value="SusD"/>
    <property type="match status" value="1"/>
</dbReference>
<gene>
    <name evidence="8" type="ORF">OI18_00290</name>
</gene>
<dbReference type="Proteomes" id="UP000031408">
    <property type="component" value="Unassembled WGS sequence"/>
</dbReference>
<comment type="subcellular location">
    <subcellularLocation>
        <location evidence="1">Cell outer membrane</location>
    </subcellularLocation>
</comment>
<sequence length="447" mass="49677">MKAKHYIGAILIASVSLSSCKKFLEIQPVNQIGEEVALTTKERIQRALTGAYSRLQVIEYYGAEWPNAVWLSDDNVEPYSAGTTDLQFDGHAVLASSNTMEITWKSMYQAINAANNVIDAAGKVSDPAMTDEDRKNILGQAQFIRALVYFDMVRTWGGVPLVLTPTRGLTDESFPARSTVDQVYAQVVSDLTAAESNLPSTVNRNIAHKKAAQALRARVALYQKDWATAESMATEVINASTDFSLVMPFEKIITEKKNTESIFELDYNQVDRNELSAYFYPTAKGGYYRTGPTDALEALLKDPLVAGTRSVLLAEEGGVVFGNRFRKALGGTKDDNYPIIRLAEMYLIRAEARANQDRATEGVEDLDVVRDRAGLAGTNATTKDELLLAIEEERRIEFAFEPHRWFDLIRTNRVNAVLGVSDSKKYVFPIPGTEVLTNKKIEQNEGY</sequence>
<dbReference type="STRING" id="1349421.OI18_00290"/>
<evidence type="ECO:0000256" key="5">
    <source>
        <dbReference type="ARBA" id="ARBA00023237"/>
    </source>
</evidence>
<dbReference type="InterPro" id="IPR033985">
    <property type="entry name" value="SusD-like_N"/>
</dbReference>
<comment type="similarity">
    <text evidence="2">Belongs to the SusD family.</text>
</comment>
<keyword evidence="3" id="KW-0732">Signal</keyword>
<dbReference type="Pfam" id="PF07980">
    <property type="entry name" value="SusD_RagB"/>
    <property type="match status" value="1"/>
</dbReference>
<accession>A0A0C1IPT3</accession>
<dbReference type="SUPFAM" id="SSF48452">
    <property type="entry name" value="TPR-like"/>
    <property type="match status" value="1"/>
</dbReference>
<evidence type="ECO:0000256" key="3">
    <source>
        <dbReference type="ARBA" id="ARBA00022729"/>
    </source>
</evidence>
<dbReference type="InterPro" id="IPR011990">
    <property type="entry name" value="TPR-like_helical_dom_sf"/>
</dbReference>
<dbReference type="GO" id="GO:0009279">
    <property type="term" value="C:cell outer membrane"/>
    <property type="evidence" value="ECO:0007669"/>
    <property type="project" value="UniProtKB-SubCell"/>
</dbReference>
<dbReference type="Gene3D" id="1.25.40.390">
    <property type="match status" value="2"/>
</dbReference>
<reference evidence="8 9" key="1">
    <citation type="submission" date="2014-11" db="EMBL/GenBank/DDBJ databases">
        <title>Genome sequence of Flavihumibacter solisilvae 3-3.</title>
        <authorList>
            <person name="Zhou G."/>
            <person name="Li M."/>
            <person name="Wang G."/>
        </authorList>
    </citation>
    <scope>NUCLEOTIDE SEQUENCE [LARGE SCALE GENOMIC DNA]</scope>
    <source>
        <strain evidence="8 9">3-3</strain>
    </source>
</reference>
<evidence type="ECO:0000259" key="6">
    <source>
        <dbReference type="Pfam" id="PF07980"/>
    </source>
</evidence>
<dbReference type="AlphaFoldDB" id="A0A0C1IPT3"/>
<evidence type="ECO:0000256" key="1">
    <source>
        <dbReference type="ARBA" id="ARBA00004442"/>
    </source>
</evidence>
<feature type="domain" description="SusD-like N-terminal" evidence="7">
    <location>
        <begin position="22"/>
        <end position="221"/>
    </location>
</feature>
<comment type="caution">
    <text evidence="8">The sequence shown here is derived from an EMBL/GenBank/DDBJ whole genome shotgun (WGS) entry which is preliminary data.</text>
</comment>
<dbReference type="EMBL" id="JSVC01000001">
    <property type="protein sequence ID" value="KIC96245.1"/>
    <property type="molecule type" value="Genomic_DNA"/>
</dbReference>
<evidence type="ECO:0000313" key="8">
    <source>
        <dbReference type="EMBL" id="KIC96245.1"/>
    </source>
</evidence>
<keyword evidence="5" id="KW-0998">Cell outer membrane</keyword>
<evidence type="ECO:0008006" key="10">
    <source>
        <dbReference type="Google" id="ProtNLM"/>
    </source>
</evidence>
<dbReference type="PROSITE" id="PS51257">
    <property type="entry name" value="PROKAR_LIPOPROTEIN"/>
    <property type="match status" value="1"/>
</dbReference>
<keyword evidence="4" id="KW-0472">Membrane</keyword>
<protein>
    <recommendedName>
        <fullName evidence="10">RagB/SusD family nutrient uptake outer membrane protein</fullName>
    </recommendedName>
</protein>
<feature type="domain" description="RagB/SusD" evidence="6">
    <location>
        <begin position="331"/>
        <end position="412"/>
    </location>
</feature>
<evidence type="ECO:0000256" key="4">
    <source>
        <dbReference type="ARBA" id="ARBA00023136"/>
    </source>
</evidence>